<dbReference type="Proteomes" id="UP001280581">
    <property type="component" value="Unassembled WGS sequence"/>
</dbReference>
<proteinExistence type="predicted"/>
<feature type="region of interest" description="Disordered" evidence="1">
    <location>
        <begin position="97"/>
        <end position="118"/>
    </location>
</feature>
<gene>
    <name evidence="2" type="ORF">GRF29_28g406647</name>
</gene>
<name>A0AAN6M3T5_9PLEO</name>
<evidence type="ECO:0000256" key="1">
    <source>
        <dbReference type="SAM" id="MobiDB-lite"/>
    </source>
</evidence>
<evidence type="ECO:0000313" key="3">
    <source>
        <dbReference type="Proteomes" id="UP001280581"/>
    </source>
</evidence>
<dbReference type="EMBL" id="WVTA01000004">
    <property type="protein sequence ID" value="KAK3213596.1"/>
    <property type="molecule type" value="Genomic_DNA"/>
</dbReference>
<comment type="caution">
    <text evidence="2">The sequence shown here is derived from an EMBL/GenBank/DDBJ whole genome shotgun (WGS) entry which is preliminary data.</text>
</comment>
<accession>A0AAN6M3T5</accession>
<reference evidence="2 3" key="1">
    <citation type="submission" date="2021-02" db="EMBL/GenBank/DDBJ databases">
        <title>Genome assembly of Pseudopithomyces chartarum.</title>
        <authorList>
            <person name="Jauregui R."/>
            <person name="Singh J."/>
            <person name="Voisey C."/>
        </authorList>
    </citation>
    <scope>NUCLEOTIDE SEQUENCE [LARGE SCALE GENOMIC DNA]</scope>
    <source>
        <strain evidence="2 3">AGR01</strain>
    </source>
</reference>
<sequence length="190" mass="20635">MPSATAHLIALHPTTTPATFITTQPPYIIKGRPYGWIHTPTTQHKSQLTTPTWDLFLLTASASFPSGLNPSLSSYISVTINIPKDQHATLLSQIDQRPTPAENTPPLPTEWQEETGPSPYGRIPAHAVFAPLDRETSPGELRLDARMASFLSTALPPSIRDSPFCGFNLLNESRPQEWGHGAVYGGGGEV</sequence>
<organism evidence="2 3">
    <name type="scientific">Pseudopithomyces chartarum</name>
    <dbReference type="NCBI Taxonomy" id="1892770"/>
    <lineage>
        <taxon>Eukaryota</taxon>
        <taxon>Fungi</taxon>
        <taxon>Dikarya</taxon>
        <taxon>Ascomycota</taxon>
        <taxon>Pezizomycotina</taxon>
        <taxon>Dothideomycetes</taxon>
        <taxon>Pleosporomycetidae</taxon>
        <taxon>Pleosporales</taxon>
        <taxon>Massarineae</taxon>
        <taxon>Didymosphaeriaceae</taxon>
        <taxon>Pseudopithomyces</taxon>
    </lineage>
</organism>
<keyword evidence="3" id="KW-1185">Reference proteome</keyword>
<dbReference type="AlphaFoldDB" id="A0AAN6M3T5"/>
<protein>
    <submittedName>
        <fullName evidence="2">Uncharacterized protein</fullName>
    </submittedName>
</protein>
<evidence type="ECO:0000313" key="2">
    <source>
        <dbReference type="EMBL" id="KAK3213596.1"/>
    </source>
</evidence>